<evidence type="ECO:0000256" key="1">
    <source>
        <dbReference type="SAM" id="Phobius"/>
    </source>
</evidence>
<dbReference type="EMBL" id="JBAMIC010000012">
    <property type="protein sequence ID" value="KAK7098499.1"/>
    <property type="molecule type" value="Genomic_DNA"/>
</dbReference>
<name>A0AAN9B622_9CAEN</name>
<accession>A0AAN9B622</accession>
<evidence type="ECO:0008006" key="5">
    <source>
        <dbReference type="Google" id="ProtNLM"/>
    </source>
</evidence>
<evidence type="ECO:0000313" key="3">
    <source>
        <dbReference type="EMBL" id="KAK7098499.1"/>
    </source>
</evidence>
<keyword evidence="1" id="KW-0812">Transmembrane</keyword>
<organism evidence="3 4">
    <name type="scientific">Littorina saxatilis</name>
    <dbReference type="NCBI Taxonomy" id="31220"/>
    <lineage>
        <taxon>Eukaryota</taxon>
        <taxon>Metazoa</taxon>
        <taxon>Spiralia</taxon>
        <taxon>Lophotrochozoa</taxon>
        <taxon>Mollusca</taxon>
        <taxon>Gastropoda</taxon>
        <taxon>Caenogastropoda</taxon>
        <taxon>Littorinimorpha</taxon>
        <taxon>Littorinoidea</taxon>
        <taxon>Littorinidae</taxon>
        <taxon>Littorina</taxon>
    </lineage>
</organism>
<evidence type="ECO:0000313" key="4">
    <source>
        <dbReference type="Proteomes" id="UP001374579"/>
    </source>
</evidence>
<keyword evidence="1" id="KW-0472">Membrane</keyword>
<gene>
    <name evidence="3" type="ORF">V1264_002775</name>
</gene>
<feature type="signal peptide" evidence="2">
    <location>
        <begin position="1"/>
        <end position="21"/>
    </location>
</feature>
<feature type="chain" id="PRO_5042858609" description="Ig-like domain-containing protein" evidence="2">
    <location>
        <begin position="22"/>
        <end position="355"/>
    </location>
</feature>
<comment type="caution">
    <text evidence="3">The sequence shown here is derived from an EMBL/GenBank/DDBJ whole genome shotgun (WGS) entry which is preliminary data.</text>
</comment>
<protein>
    <recommendedName>
        <fullName evidence="5">Ig-like domain-containing protein</fullName>
    </recommendedName>
</protein>
<proteinExistence type="predicted"/>
<dbReference type="Proteomes" id="UP001374579">
    <property type="component" value="Unassembled WGS sequence"/>
</dbReference>
<keyword evidence="2" id="KW-0732">Signal</keyword>
<reference evidence="3 4" key="1">
    <citation type="submission" date="2024-02" db="EMBL/GenBank/DDBJ databases">
        <title>Chromosome-scale genome assembly of the rough periwinkle Littorina saxatilis.</title>
        <authorList>
            <person name="De Jode A."/>
            <person name="Faria R."/>
            <person name="Formenti G."/>
            <person name="Sims Y."/>
            <person name="Smith T.P."/>
            <person name="Tracey A."/>
            <person name="Wood J.M.D."/>
            <person name="Zagrodzka Z.B."/>
            <person name="Johannesson K."/>
            <person name="Butlin R.K."/>
            <person name="Leder E.H."/>
        </authorList>
    </citation>
    <scope>NUCLEOTIDE SEQUENCE [LARGE SCALE GENOMIC DNA]</scope>
    <source>
        <strain evidence="3">Snail1</strain>
        <tissue evidence="3">Muscle</tissue>
    </source>
</reference>
<keyword evidence="1" id="KW-1133">Transmembrane helix</keyword>
<keyword evidence="4" id="KW-1185">Reference proteome</keyword>
<evidence type="ECO:0000256" key="2">
    <source>
        <dbReference type="SAM" id="SignalP"/>
    </source>
</evidence>
<dbReference type="AlphaFoldDB" id="A0AAN9B622"/>
<feature type="transmembrane region" description="Helical" evidence="1">
    <location>
        <begin position="296"/>
        <end position="318"/>
    </location>
</feature>
<sequence length="355" mass="39702">MNLMPIAWIWVVCVSVPIYTAQRNYDVSLFSRYTLDVAIRCDLSVLVEAYTSAIVDNIHSLQIVQHTSANNKENVLATLTMTNKTFAPSPFLNSSNRFFFVMAAGIENEEACLSVSISSVHVIPHNDLSYHCKVVYDPPVNDTAAANTTAIWRSRHFYFAATPVDVRYPGLHVQISQGLTLTCLVTSSDEDSSRHDTASIELELSNMHGDKTLVSRQLCPGSAPDTARVKCDRYEATQGGHLMVRQRAHSFQTTCADDGTYQCTLTTPSRQQSYQLQVSCSASSIADIASRIGFCLLIFVVGCLLTLIVTYAIFLIFYPSTRWFHRRRRDSYTIGYTLHVASSVADEKYLGYRRD</sequence>